<dbReference type="PANTHER" id="PTHR30055">
    <property type="entry name" value="HTH-TYPE TRANSCRIPTIONAL REGULATOR RUTR"/>
    <property type="match status" value="1"/>
</dbReference>
<dbReference type="InterPro" id="IPR050109">
    <property type="entry name" value="HTH-type_TetR-like_transc_reg"/>
</dbReference>
<keyword evidence="2 4" id="KW-0238">DNA-binding</keyword>
<protein>
    <submittedName>
        <fullName evidence="7">AcrR family transcriptional regulator</fullName>
    </submittedName>
</protein>
<reference evidence="8 10" key="2">
    <citation type="submission" date="2024-07" db="EMBL/GenBank/DDBJ databases">
        <title>Genomic Encyclopedia of Type Strains, Phase V (KMG-V): Genome sequencing to study the core and pangenomes of soil and plant-associated prokaryotes.</title>
        <authorList>
            <person name="Whitman W."/>
        </authorList>
    </citation>
    <scope>NUCLEOTIDE SEQUENCE [LARGE SCALE GENOMIC DNA]</scope>
    <source>
        <strain evidence="8 10">USDA 415</strain>
    </source>
</reference>
<evidence type="ECO:0000313" key="8">
    <source>
        <dbReference type="EMBL" id="MEY9314333.1"/>
    </source>
</evidence>
<evidence type="ECO:0000259" key="6">
    <source>
        <dbReference type="PROSITE" id="PS50977"/>
    </source>
</evidence>
<dbReference type="AlphaFoldDB" id="A0A4Q4KCU4"/>
<dbReference type="PRINTS" id="PR00455">
    <property type="entry name" value="HTHTETR"/>
</dbReference>
<name>A0A4Q4KCU4_BRAEL</name>
<keyword evidence="1" id="KW-0805">Transcription regulation</keyword>
<dbReference type="EMBL" id="JAFICZ010000001">
    <property type="protein sequence ID" value="MBP1290674.1"/>
    <property type="molecule type" value="Genomic_DNA"/>
</dbReference>
<dbReference type="InterPro" id="IPR009057">
    <property type="entry name" value="Homeodomain-like_sf"/>
</dbReference>
<sequence length="224" mass="24615">MGPKTRILDATMLVFRRHGFRRSSIEQVAEAAGLTRQALYHHFESKEALFRAVIERVHESAIAAEETAVAAAETAGDDLGNILAAGMTARMSTMIGSLDGSPHLEELYSEHLVHARDLYQTYAARYAERMVATITRVVRKQQLALPQDLSPAEFARLVEMAMYAAKSQYPAMQPADAFLKDMAIMVRTLCAGATPKSNPKSQKPPVKKAAIPKRPTRRTSGGHP</sequence>
<evidence type="ECO:0000313" key="9">
    <source>
        <dbReference type="Proteomes" id="UP000673383"/>
    </source>
</evidence>
<dbReference type="InterPro" id="IPR001647">
    <property type="entry name" value="HTH_TetR"/>
</dbReference>
<evidence type="ECO:0000256" key="5">
    <source>
        <dbReference type="SAM" id="MobiDB-lite"/>
    </source>
</evidence>
<reference evidence="7" key="1">
    <citation type="submission" date="2021-02" db="EMBL/GenBank/DDBJ databases">
        <title>Genomic Encyclopedia of Type Strains, Phase IV (KMG-V): Genome sequencing to study the core and pangenomes of soil and plant-associated prokaryotes.</title>
        <authorList>
            <person name="Whitman W."/>
        </authorList>
    </citation>
    <scope>NUCLEOTIDE SEQUENCE</scope>
    <source>
        <strain evidence="7">USDA 406</strain>
    </source>
</reference>
<dbReference type="RefSeq" id="WP_016839695.1">
    <property type="nucleotide sequence ID" value="NZ_BJNL01000003.1"/>
</dbReference>
<dbReference type="SUPFAM" id="SSF46689">
    <property type="entry name" value="Homeodomain-like"/>
    <property type="match status" value="1"/>
</dbReference>
<organism evidence="7 9">
    <name type="scientific">Bradyrhizobium elkanii</name>
    <dbReference type="NCBI Taxonomy" id="29448"/>
    <lineage>
        <taxon>Bacteria</taxon>
        <taxon>Pseudomonadati</taxon>
        <taxon>Pseudomonadota</taxon>
        <taxon>Alphaproteobacteria</taxon>
        <taxon>Hyphomicrobiales</taxon>
        <taxon>Nitrobacteraceae</taxon>
        <taxon>Bradyrhizobium</taxon>
    </lineage>
</organism>
<evidence type="ECO:0000256" key="1">
    <source>
        <dbReference type="ARBA" id="ARBA00023015"/>
    </source>
</evidence>
<dbReference type="Gene3D" id="1.10.357.10">
    <property type="entry name" value="Tetracycline Repressor, domain 2"/>
    <property type="match status" value="1"/>
</dbReference>
<gene>
    <name evidence="8" type="ORF">ABIF29_001132</name>
    <name evidence="7" type="ORF">JOH49_000427</name>
</gene>
<evidence type="ECO:0000256" key="2">
    <source>
        <dbReference type="ARBA" id="ARBA00023125"/>
    </source>
</evidence>
<keyword evidence="10" id="KW-1185">Reference proteome</keyword>
<evidence type="ECO:0000313" key="10">
    <source>
        <dbReference type="Proteomes" id="UP001565471"/>
    </source>
</evidence>
<dbReference type="GeneID" id="92957299"/>
<dbReference type="GO" id="GO:0000976">
    <property type="term" value="F:transcription cis-regulatory region binding"/>
    <property type="evidence" value="ECO:0007669"/>
    <property type="project" value="TreeGrafter"/>
</dbReference>
<feature type="DNA-binding region" description="H-T-H motif" evidence="4">
    <location>
        <begin position="24"/>
        <end position="43"/>
    </location>
</feature>
<keyword evidence="3" id="KW-0804">Transcription</keyword>
<dbReference type="PROSITE" id="PS50977">
    <property type="entry name" value="HTH_TETR_2"/>
    <property type="match status" value="1"/>
</dbReference>
<accession>A0A4Q4KCU4</accession>
<comment type="caution">
    <text evidence="7">The sequence shown here is derived from an EMBL/GenBank/DDBJ whole genome shotgun (WGS) entry which is preliminary data.</text>
</comment>
<evidence type="ECO:0000256" key="3">
    <source>
        <dbReference type="ARBA" id="ARBA00023163"/>
    </source>
</evidence>
<feature type="region of interest" description="Disordered" evidence="5">
    <location>
        <begin position="193"/>
        <end position="224"/>
    </location>
</feature>
<proteinExistence type="predicted"/>
<dbReference type="Pfam" id="PF00440">
    <property type="entry name" value="TetR_N"/>
    <property type="match status" value="1"/>
</dbReference>
<evidence type="ECO:0000256" key="4">
    <source>
        <dbReference type="PROSITE-ProRule" id="PRU00335"/>
    </source>
</evidence>
<dbReference type="GO" id="GO:0003700">
    <property type="term" value="F:DNA-binding transcription factor activity"/>
    <property type="evidence" value="ECO:0007669"/>
    <property type="project" value="TreeGrafter"/>
</dbReference>
<dbReference type="EMBL" id="JBGBZA010000002">
    <property type="protein sequence ID" value="MEY9314333.1"/>
    <property type="molecule type" value="Genomic_DNA"/>
</dbReference>
<feature type="domain" description="HTH tetR-type" evidence="6">
    <location>
        <begin position="1"/>
        <end position="61"/>
    </location>
</feature>
<dbReference type="PANTHER" id="PTHR30055:SF234">
    <property type="entry name" value="HTH-TYPE TRANSCRIPTIONAL REGULATOR BETI"/>
    <property type="match status" value="1"/>
</dbReference>
<evidence type="ECO:0000313" key="7">
    <source>
        <dbReference type="EMBL" id="MBP1290674.1"/>
    </source>
</evidence>
<dbReference type="Proteomes" id="UP000673383">
    <property type="component" value="Unassembled WGS sequence"/>
</dbReference>
<dbReference type="Proteomes" id="UP001565471">
    <property type="component" value="Unassembled WGS sequence"/>
</dbReference>